<sequence>MGAGASASAAAPPPDDSAVLLAALSGRTIDLPGGDEAVFVSRPTTHPMYHHMRRDRTAHTTPMHFVGRAYAILPCRKFMLYLMRSGAIYGYEPATGLHRLADSLHELLTVAGLQQRDLHCLDVTVLDAQMDPVTFTTPEILIELEADPAFPPPPSARARRSTLRRTSMRPPARAPARAFCPHQLAEGSILDLCSPEQAAAPGCSLLPARGAPGGAARRGSVGEGAYECGPASPDLDPASAPDAPSRHGSVRSVFF</sequence>
<feature type="region of interest" description="Disordered" evidence="1">
    <location>
        <begin position="146"/>
        <end position="174"/>
    </location>
</feature>
<dbReference type="EMBL" id="MH036942">
    <property type="protein sequence ID" value="AVT50654.1"/>
    <property type="molecule type" value="Genomic_DNA"/>
</dbReference>
<keyword evidence="3" id="KW-1185">Reference proteome</keyword>
<dbReference type="Pfam" id="PF07013">
    <property type="entry name" value="DUF1314"/>
    <property type="match status" value="1"/>
</dbReference>
<evidence type="ECO:0000313" key="2">
    <source>
        <dbReference type="EMBL" id="AVT50654.1"/>
    </source>
</evidence>
<accession>A0A455JN36</accession>
<dbReference type="RefSeq" id="YP_010794970.1">
    <property type="nucleotide sequence ID" value="NC_075564.1"/>
</dbReference>
<feature type="compositionally biased region" description="Basic residues" evidence="1">
    <location>
        <begin position="157"/>
        <end position="167"/>
    </location>
</feature>
<organism evidence="2 3">
    <name type="scientific">Cervid alphaherpesvirus 1</name>
    <dbReference type="NCBI Taxonomy" id="79891"/>
    <lineage>
        <taxon>Viruses</taxon>
        <taxon>Duplodnaviria</taxon>
        <taxon>Heunggongvirae</taxon>
        <taxon>Peploviricota</taxon>
        <taxon>Herviviricetes</taxon>
        <taxon>Herpesvirales</taxon>
        <taxon>Orthoherpesviridae</taxon>
        <taxon>Alphaherpesvirinae</taxon>
        <taxon>Varicellovirus</taxon>
        <taxon>Varicellovirus cervidalpha1</taxon>
    </lineage>
</organism>
<gene>
    <name evidence="2" type="primary">CIRC</name>
</gene>
<evidence type="ECO:0000313" key="3">
    <source>
        <dbReference type="Proteomes" id="UP000325841"/>
    </source>
</evidence>
<dbReference type="InterPro" id="IPR010741">
    <property type="entry name" value="DUF1314"/>
</dbReference>
<reference evidence="2 3" key="1">
    <citation type="submission" date="2018-03" db="EMBL/GenBank/DDBJ databases">
        <title>Cervid herpesvirus genomes.</title>
        <authorList>
            <person name="Das Neves C.G."/>
            <person name="Davison A.J."/>
        </authorList>
    </citation>
    <scope>NUCLEOTIDE SEQUENCE [LARGE SCALE GENOMIC DNA]</scope>
    <source>
        <strain evidence="2 3">Anlier</strain>
    </source>
</reference>
<dbReference type="GeneID" id="80532057"/>
<dbReference type="Proteomes" id="UP000325841">
    <property type="component" value="Segment"/>
</dbReference>
<proteinExistence type="predicted"/>
<evidence type="ECO:0000256" key="1">
    <source>
        <dbReference type="SAM" id="MobiDB-lite"/>
    </source>
</evidence>
<feature type="region of interest" description="Disordered" evidence="1">
    <location>
        <begin position="211"/>
        <end position="255"/>
    </location>
</feature>
<dbReference type="KEGG" id="vg:80532057"/>
<protein>
    <submittedName>
        <fullName evidence="2">Myristylated tegument protein CIRC</fullName>
    </submittedName>
</protein>
<feature type="compositionally biased region" description="Low complexity" evidence="1">
    <location>
        <begin position="230"/>
        <end position="243"/>
    </location>
</feature>
<name>A0A455JN36_9ALPH</name>